<accession>A0ABS5AYB8</accession>
<name>A0ABS5AYB8_9STRE</name>
<feature type="region of interest" description="Disordered" evidence="1">
    <location>
        <begin position="1"/>
        <end position="21"/>
    </location>
</feature>
<keyword evidence="3" id="KW-1185">Reference proteome</keyword>
<evidence type="ECO:0000313" key="2">
    <source>
        <dbReference type="EMBL" id="MBP2620689.1"/>
    </source>
</evidence>
<protein>
    <submittedName>
        <fullName evidence="2">Uncharacterized protein</fullName>
    </submittedName>
</protein>
<sequence length="65" mass="7361">MLNENHQQTRQEQTGWQRAAQSSALRLRIKLPRGSVKSAADEAETDSHDGCVLTHRGMDLWEDTV</sequence>
<evidence type="ECO:0000313" key="3">
    <source>
        <dbReference type="Proteomes" id="UP001519349"/>
    </source>
</evidence>
<reference evidence="2 3" key="1">
    <citation type="submission" date="2018-05" db="EMBL/GenBank/DDBJ databases">
        <title>Draft genome sequence of Streptococcus panodentis CCUG 70867T.</title>
        <authorList>
            <person name="Salva-Serra F."/>
            <person name="Mendez V."/>
            <person name="Jaen-Luchoro D."/>
            <person name="Gonzales-Siles L."/>
            <person name="Karlsson R."/>
            <person name="Engstrom-Jakobsson H."/>
            <person name="Busquets A."/>
            <person name="Gomila M."/>
            <person name="Pineiro-Iglesias B."/>
            <person name="Bennasar-Figueras A."/>
            <person name="Seeger M."/>
            <person name="Moore E."/>
        </authorList>
    </citation>
    <scope>NUCLEOTIDE SEQUENCE [LARGE SCALE GENOMIC DNA]</scope>
    <source>
        <strain evidence="2 3">CCUG 70867</strain>
    </source>
</reference>
<proteinExistence type="predicted"/>
<organism evidence="2 3">
    <name type="scientific">Streptococcus panodentis</name>
    <dbReference type="NCBI Taxonomy" id="1581472"/>
    <lineage>
        <taxon>Bacteria</taxon>
        <taxon>Bacillati</taxon>
        <taxon>Bacillota</taxon>
        <taxon>Bacilli</taxon>
        <taxon>Lactobacillales</taxon>
        <taxon>Streptococcaceae</taxon>
        <taxon>Streptococcus</taxon>
    </lineage>
</organism>
<gene>
    <name evidence="2" type="ORF">DHL47_04920</name>
</gene>
<evidence type="ECO:0000256" key="1">
    <source>
        <dbReference type="SAM" id="MobiDB-lite"/>
    </source>
</evidence>
<dbReference type="EMBL" id="QFAY01000008">
    <property type="protein sequence ID" value="MBP2620689.1"/>
    <property type="molecule type" value="Genomic_DNA"/>
</dbReference>
<comment type="caution">
    <text evidence="2">The sequence shown here is derived from an EMBL/GenBank/DDBJ whole genome shotgun (WGS) entry which is preliminary data.</text>
</comment>
<dbReference type="Proteomes" id="UP001519349">
    <property type="component" value="Unassembled WGS sequence"/>
</dbReference>